<dbReference type="SMART" id="SM00267">
    <property type="entry name" value="GGDEF"/>
    <property type="match status" value="1"/>
</dbReference>
<sequence>MPSNGKAAIRQVVHGYLDAWLRERDLARVLGWHAPQVSGFGTGGDEAAFTPEDVERVVGRDIEQVPEPFDYEIHREDVRLVTDQVALVMLVFDMQLDTRGQRVRLNGLRASLLLHRTDDGWRLEHLHGSFPASVHDADEPYPVKELEERAHVLERLVRERTHSLEAAQRRLERLATTDPLTGLHNRMKASEVLADEIRRAERHGGVLGVIMMDLDHFKPINDTLGHGRGDAVLTEVGRVIAARIRETDRAARWGGEEFLILCPQGDVMATSQLAEDLRRTLEATDFDTGHTLTASFGVAQLTPGESAEALVDRADRALYAAKNAGRNQVQGT</sequence>
<dbReference type="Proteomes" id="UP000064201">
    <property type="component" value="Chromosome"/>
</dbReference>
<dbReference type="Gene3D" id="3.30.70.270">
    <property type="match status" value="1"/>
</dbReference>
<dbReference type="FunFam" id="3.30.70.270:FF:000001">
    <property type="entry name" value="Diguanylate cyclase domain protein"/>
    <property type="match status" value="1"/>
</dbReference>
<evidence type="ECO:0000313" key="5">
    <source>
        <dbReference type="EMBL" id="AKJ95749.1"/>
    </source>
</evidence>
<evidence type="ECO:0000256" key="1">
    <source>
        <dbReference type="ARBA" id="ARBA00001946"/>
    </source>
</evidence>
<dbReference type="PATRIC" id="fig|106634.4.peg.2134"/>
<evidence type="ECO:0000256" key="2">
    <source>
        <dbReference type="ARBA" id="ARBA00012528"/>
    </source>
</evidence>
<dbReference type="RefSeq" id="WP_047251563.1">
    <property type="nucleotide sequence ID" value="NZ_CP011367.1"/>
</dbReference>
<name>A0A0G3G5U8_9GAMM</name>
<dbReference type="SUPFAM" id="SSF55073">
    <property type="entry name" value="Nucleotide cyclase"/>
    <property type="match status" value="1"/>
</dbReference>
<dbReference type="STRING" id="106634.TVD_10445"/>
<evidence type="ECO:0000256" key="3">
    <source>
        <dbReference type="ARBA" id="ARBA00034247"/>
    </source>
</evidence>
<dbReference type="EMBL" id="CP011367">
    <property type="protein sequence ID" value="AKJ95749.1"/>
    <property type="molecule type" value="Genomic_DNA"/>
</dbReference>
<dbReference type="InterPro" id="IPR037401">
    <property type="entry name" value="SnoaL-like"/>
</dbReference>
<dbReference type="InterPro" id="IPR011944">
    <property type="entry name" value="Steroid_delta5-4_isomerase"/>
</dbReference>
<comment type="cofactor">
    <cofactor evidence="1">
        <name>Mg(2+)</name>
        <dbReference type="ChEBI" id="CHEBI:18420"/>
    </cofactor>
</comment>
<accession>A0A0G3G5U8</accession>
<protein>
    <recommendedName>
        <fullName evidence="2">diguanylate cyclase</fullName>
        <ecNumber evidence="2">2.7.7.65</ecNumber>
    </recommendedName>
</protein>
<dbReference type="CDD" id="cd01949">
    <property type="entry name" value="GGDEF"/>
    <property type="match status" value="1"/>
</dbReference>
<dbReference type="OrthoDB" id="9812260at2"/>
<dbReference type="PANTHER" id="PTHR45138">
    <property type="entry name" value="REGULATORY COMPONENTS OF SENSORY TRANSDUCTION SYSTEM"/>
    <property type="match status" value="1"/>
</dbReference>
<dbReference type="KEGG" id="tvr:TVD_10445"/>
<dbReference type="InterPro" id="IPR043128">
    <property type="entry name" value="Rev_trsase/Diguanyl_cyclase"/>
</dbReference>
<dbReference type="InterPro" id="IPR050469">
    <property type="entry name" value="Diguanylate_Cyclase"/>
</dbReference>
<dbReference type="Pfam" id="PF13474">
    <property type="entry name" value="SnoaL_3"/>
    <property type="match status" value="1"/>
</dbReference>
<dbReference type="GO" id="GO:0052621">
    <property type="term" value="F:diguanylate cyclase activity"/>
    <property type="evidence" value="ECO:0007669"/>
    <property type="project" value="UniProtKB-EC"/>
</dbReference>
<evidence type="ECO:0000259" key="4">
    <source>
        <dbReference type="PROSITE" id="PS50887"/>
    </source>
</evidence>
<gene>
    <name evidence="5" type="ORF">TVD_10445</name>
</gene>
<organism evidence="5 6">
    <name type="scientific">Thioalkalivibrio versutus</name>
    <dbReference type="NCBI Taxonomy" id="106634"/>
    <lineage>
        <taxon>Bacteria</taxon>
        <taxon>Pseudomonadati</taxon>
        <taxon>Pseudomonadota</taxon>
        <taxon>Gammaproteobacteria</taxon>
        <taxon>Chromatiales</taxon>
        <taxon>Ectothiorhodospiraceae</taxon>
        <taxon>Thioalkalivibrio</taxon>
    </lineage>
</organism>
<dbReference type="NCBIfam" id="TIGR00254">
    <property type="entry name" value="GGDEF"/>
    <property type="match status" value="1"/>
</dbReference>
<dbReference type="AlphaFoldDB" id="A0A0G3G5U8"/>
<dbReference type="SUPFAM" id="SSF54427">
    <property type="entry name" value="NTF2-like"/>
    <property type="match status" value="1"/>
</dbReference>
<dbReference type="InterPro" id="IPR000160">
    <property type="entry name" value="GGDEF_dom"/>
</dbReference>
<dbReference type="PROSITE" id="PS50887">
    <property type="entry name" value="GGDEF"/>
    <property type="match status" value="1"/>
</dbReference>
<dbReference type="NCBIfam" id="TIGR02246">
    <property type="entry name" value="SgcJ/EcaC family oxidoreductase"/>
    <property type="match status" value="1"/>
</dbReference>
<keyword evidence="6" id="KW-1185">Reference proteome</keyword>
<proteinExistence type="predicted"/>
<dbReference type="PANTHER" id="PTHR45138:SF9">
    <property type="entry name" value="DIGUANYLATE CYCLASE DGCM-RELATED"/>
    <property type="match status" value="1"/>
</dbReference>
<dbReference type="InterPro" id="IPR032710">
    <property type="entry name" value="NTF2-like_dom_sf"/>
</dbReference>
<dbReference type="Gene3D" id="3.10.450.50">
    <property type="match status" value="1"/>
</dbReference>
<dbReference type="Pfam" id="PF00990">
    <property type="entry name" value="GGDEF"/>
    <property type="match status" value="1"/>
</dbReference>
<reference evidence="5 6" key="1">
    <citation type="submission" date="2015-04" db="EMBL/GenBank/DDBJ databases">
        <title>Complete Sequence for the Genome of the Thioalkalivibrio versutus D301.</title>
        <authorList>
            <person name="Mu T."/>
            <person name="Zhou J."/>
            <person name="Xu X."/>
        </authorList>
    </citation>
    <scope>NUCLEOTIDE SEQUENCE [LARGE SCALE GENOMIC DNA]</scope>
    <source>
        <strain evidence="5 6">D301</strain>
    </source>
</reference>
<comment type="catalytic activity">
    <reaction evidence="3">
        <text>2 GTP = 3',3'-c-di-GMP + 2 diphosphate</text>
        <dbReference type="Rhea" id="RHEA:24898"/>
        <dbReference type="ChEBI" id="CHEBI:33019"/>
        <dbReference type="ChEBI" id="CHEBI:37565"/>
        <dbReference type="ChEBI" id="CHEBI:58805"/>
        <dbReference type="EC" id="2.7.7.65"/>
    </reaction>
</comment>
<dbReference type="EC" id="2.7.7.65" evidence="2"/>
<dbReference type="InterPro" id="IPR029787">
    <property type="entry name" value="Nucleotide_cyclase"/>
</dbReference>
<evidence type="ECO:0000313" key="6">
    <source>
        <dbReference type="Proteomes" id="UP000064201"/>
    </source>
</evidence>
<feature type="domain" description="GGDEF" evidence="4">
    <location>
        <begin position="205"/>
        <end position="332"/>
    </location>
</feature>